<evidence type="ECO:0000313" key="3">
    <source>
        <dbReference type="EMBL" id="KAK1742692.1"/>
    </source>
</evidence>
<dbReference type="AlphaFoldDB" id="A0AAD9DCT2"/>
<organism evidence="3 4">
    <name type="scientific">Skeletonema marinoi</name>
    <dbReference type="NCBI Taxonomy" id="267567"/>
    <lineage>
        <taxon>Eukaryota</taxon>
        <taxon>Sar</taxon>
        <taxon>Stramenopiles</taxon>
        <taxon>Ochrophyta</taxon>
        <taxon>Bacillariophyta</taxon>
        <taxon>Coscinodiscophyceae</taxon>
        <taxon>Thalassiosirophycidae</taxon>
        <taxon>Thalassiosirales</taxon>
        <taxon>Skeletonemataceae</taxon>
        <taxon>Skeletonema</taxon>
        <taxon>Skeletonema marinoi-dohrnii complex</taxon>
    </lineage>
</organism>
<sequence length="242" mass="25629">MRSSSLVIALLSCAASSDANIFHRSRSNNIRTRTSSTWSPLSIRGGSDSPPPSSDGLSSLLSGLDNIPGMPDLSQPPSPEQLEQSMQQMQSLLSSPQFKEMLNDPSKMEEQLEVMRQALLSALNEMENGDNPMMKMMMEQMKSQMAGAFPGGWDGMKEIVTNQEKWKEMMGGLVEVVKGMGEEDFQMIMNQMSGAAMGGGGGMGGMGMPPGMGGMGGGMGMPGLDDASGTLAGLDDLSEGED</sequence>
<reference evidence="3" key="1">
    <citation type="submission" date="2023-06" db="EMBL/GenBank/DDBJ databases">
        <title>Survivors Of The Sea: Transcriptome response of Skeletonema marinoi to long-term dormancy.</title>
        <authorList>
            <person name="Pinder M.I.M."/>
            <person name="Kourtchenko O."/>
            <person name="Robertson E.K."/>
            <person name="Larsson T."/>
            <person name="Maumus F."/>
            <person name="Osuna-Cruz C.M."/>
            <person name="Vancaester E."/>
            <person name="Stenow R."/>
            <person name="Vandepoele K."/>
            <person name="Ploug H."/>
            <person name="Bruchert V."/>
            <person name="Godhe A."/>
            <person name="Topel M."/>
        </authorList>
    </citation>
    <scope>NUCLEOTIDE SEQUENCE</scope>
    <source>
        <strain evidence="3">R05AC</strain>
    </source>
</reference>
<keyword evidence="4" id="KW-1185">Reference proteome</keyword>
<protein>
    <recommendedName>
        <fullName evidence="5">STI1 domain-containing protein</fullName>
    </recommendedName>
</protein>
<evidence type="ECO:0000256" key="1">
    <source>
        <dbReference type="SAM" id="MobiDB-lite"/>
    </source>
</evidence>
<evidence type="ECO:0000313" key="4">
    <source>
        <dbReference type="Proteomes" id="UP001224775"/>
    </source>
</evidence>
<evidence type="ECO:0000256" key="2">
    <source>
        <dbReference type="SAM" id="SignalP"/>
    </source>
</evidence>
<proteinExistence type="predicted"/>
<evidence type="ECO:0008006" key="5">
    <source>
        <dbReference type="Google" id="ProtNLM"/>
    </source>
</evidence>
<dbReference type="EMBL" id="JATAAI010000010">
    <property type="protein sequence ID" value="KAK1742692.1"/>
    <property type="molecule type" value="Genomic_DNA"/>
</dbReference>
<gene>
    <name evidence="3" type="ORF">QTG54_006289</name>
</gene>
<dbReference type="Proteomes" id="UP001224775">
    <property type="component" value="Unassembled WGS sequence"/>
</dbReference>
<keyword evidence="2" id="KW-0732">Signal</keyword>
<feature type="compositionally biased region" description="Low complexity" evidence="1">
    <location>
        <begin position="80"/>
        <end position="90"/>
    </location>
</feature>
<feature type="compositionally biased region" description="Low complexity" evidence="1">
    <location>
        <begin position="54"/>
        <end position="65"/>
    </location>
</feature>
<feature type="chain" id="PRO_5042045577" description="STI1 domain-containing protein" evidence="2">
    <location>
        <begin position="20"/>
        <end position="242"/>
    </location>
</feature>
<accession>A0AAD9DCT2</accession>
<comment type="caution">
    <text evidence="3">The sequence shown here is derived from an EMBL/GenBank/DDBJ whole genome shotgun (WGS) entry which is preliminary data.</text>
</comment>
<feature type="region of interest" description="Disordered" evidence="1">
    <location>
        <begin position="32"/>
        <end position="90"/>
    </location>
</feature>
<feature type="signal peptide" evidence="2">
    <location>
        <begin position="1"/>
        <end position="19"/>
    </location>
</feature>
<name>A0AAD9DCT2_9STRA</name>